<dbReference type="InterPro" id="IPR055414">
    <property type="entry name" value="LRR_R13L4/SHOC2-like"/>
</dbReference>
<feature type="domain" description="Disease resistance R13L4/SHOC-2-like LRR" evidence="8">
    <location>
        <begin position="292"/>
        <end position="401"/>
    </location>
</feature>
<dbReference type="InterPro" id="IPR003591">
    <property type="entry name" value="Leu-rich_rpt_typical-subtyp"/>
</dbReference>
<dbReference type="Gene3D" id="3.80.10.10">
    <property type="entry name" value="Ribonuclease Inhibitor"/>
    <property type="match status" value="2"/>
</dbReference>
<dbReference type="PANTHER" id="PTHR48010:SF58">
    <property type="entry name" value="RECEPTOR PROTEIN KINASE-LIKE PROTEIN ZAR1"/>
    <property type="match status" value="1"/>
</dbReference>
<dbReference type="InterPro" id="IPR001611">
    <property type="entry name" value="Leu-rich_rpt"/>
</dbReference>
<evidence type="ECO:0000256" key="2">
    <source>
        <dbReference type="ARBA" id="ARBA00022475"/>
    </source>
</evidence>
<name>A0A8T2WYC3_POPDE</name>
<dbReference type="AlphaFoldDB" id="A0A8T2WYC3"/>
<evidence type="ECO:0000256" key="6">
    <source>
        <dbReference type="ARBA" id="ARBA00023136"/>
    </source>
</evidence>
<dbReference type="SUPFAM" id="SSF52058">
    <property type="entry name" value="L domain-like"/>
    <property type="match status" value="1"/>
</dbReference>
<evidence type="ECO:0000256" key="1">
    <source>
        <dbReference type="ARBA" id="ARBA00004236"/>
    </source>
</evidence>
<organism evidence="9 10">
    <name type="scientific">Populus deltoides</name>
    <name type="common">Eastern poplar</name>
    <name type="synonym">Eastern cottonwood</name>
    <dbReference type="NCBI Taxonomy" id="3696"/>
    <lineage>
        <taxon>Eukaryota</taxon>
        <taxon>Viridiplantae</taxon>
        <taxon>Streptophyta</taxon>
        <taxon>Embryophyta</taxon>
        <taxon>Tracheophyta</taxon>
        <taxon>Spermatophyta</taxon>
        <taxon>Magnoliopsida</taxon>
        <taxon>eudicotyledons</taxon>
        <taxon>Gunneridae</taxon>
        <taxon>Pentapetalae</taxon>
        <taxon>rosids</taxon>
        <taxon>fabids</taxon>
        <taxon>Malpighiales</taxon>
        <taxon>Salicaceae</taxon>
        <taxon>Saliceae</taxon>
        <taxon>Populus</taxon>
    </lineage>
</organism>
<evidence type="ECO:0000259" key="8">
    <source>
        <dbReference type="Pfam" id="PF23598"/>
    </source>
</evidence>
<dbReference type="InterPro" id="IPR032675">
    <property type="entry name" value="LRR_dom_sf"/>
</dbReference>
<keyword evidence="3" id="KW-0433">Leucine-rich repeat</keyword>
<dbReference type="FunFam" id="3.80.10.10:FF:000299">
    <property type="entry name" value="Piriformospora indica-insensitive protein 2"/>
    <property type="match status" value="1"/>
</dbReference>
<keyword evidence="5" id="KW-0677">Repeat</keyword>
<protein>
    <recommendedName>
        <fullName evidence="8">Disease resistance R13L4/SHOC-2-like LRR domain-containing protein</fullName>
    </recommendedName>
</protein>
<dbReference type="PANTHER" id="PTHR48010">
    <property type="entry name" value="OS05G0588300 PROTEIN"/>
    <property type="match status" value="1"/>
</dbReference>
<dbReference type="Gene3D" id="1.10.510.10">
    <property type="entry name" value="Transferase(Phosphotransferase) domain 1"/>
    <property type="match status" value="1"/>
</dbReference>
<feature type="chain" id="PRO_5035895204" description="Disease resistance R13L4/SHOC-2-like LRR domain-containing protein" evidence="7">
    <location>
        <begin position="32"/>
        <end position="495"/>
    </location>
</feature>
<reference evidence="9" key="1">
    <citation type="journal article" date="2021" name="J. Hered.">
        <title>Genome Assembly of Salicaceae Populus deltoides (Eastern Cottonwood) I-69 Based on Nanopore Sequencing and Hi-C Technologies.</title>
        <authorList>
            <person name="Bai S."/>
            <person name="Wu H."/>
            <person name="Zhang J."/>
            <person name="Pan Z."/>
            <person name="Zhao W."/>
            <person name="Li Z."/>
            <person name="Tong C."/>
        </authorList>
    </citation>
    <scope>NUCLEOTIDE SEQUENCE</scope>
    <source>
        <tissue evidence="9">Leaf</tissue>
    </source>
</reference>
<gene>
    <name evidence="9" type="ORF">H0E87_026809</name>
</gene>
<dbReference type="SMART" id="SM00369">
    <property type="entry name" value="LRR_TYP"/>
    <property type="match status" value="4"/>
</dbReference>
<keyword evidence="4 7" id="KW-0732">Signal</keyword>
<evidence type="ECO:0000256" key="7">
    <source>
        <dbReference type="SAM" id="SignalP"/>
    </source>
</evidence>
<dbReference type="PRINTS" id="PR00019">
    <property type="entry name" value="LEURICHRPT"/>
</dbReference>
<dbReference type="Proteomes" id="UP000807159">
    <property type="component" value="Chromosome 16"/>
</dbReference>
<evidence type="ECO:0000256" key="3">
    <source>
        <dbReference type="ARBA" id="ARBA00022614"/>
    </source>
</evidence>
<comment type="caution">
    <text evidence="9">The sequence shown here is derived from an EMBL/GenBank/DDBJ whole genome shotgun (WGS) entry which is preliminary data.</text>
</comment>
<accession>A0A8T2WYC3</accession>
<keyword evidence="2" id="KW-1003">Cell membrane</keyword>
<dbReference type="InterPro" id="IPR050994">
    <property type="entry name" value="At_inactive_RLKs"/>
</dbReference>
<comment type="subcellular location">
    <subcellularLocation>
        <location evidence="1">Cell membrane</location>
    </subcellularLocation>
</comment>
<evidence type="ECO:0000313" key="10">
    <source>
        <dbReference type="Proteomes" id="UP000807159"/>
    </source>
</evidence>
<keyword evidence="10" id="KW-1185">Reference proteome</keyword>
<dbReference type="GO" id="GO:0005886">
    <property type="term" value="C:plasma membrane"/>
    <property type="evidence" value="ECO:0007669"/>
    <property type="project" value="UniProtKB-SubCell"/>
</dbReference>
<dbReference type="Pfam" id="PF13855">
    <property type="entry name" value="LRR_8"/>
    <property type="match status" value="1"/>
</dbReference>
<dbReference type="FunFam" id="3.80.10.10:FF:000383">
    <property type="entry name" value="Leucine-rich repeat receptor protein kinase EMS1"/>
    <property type="match status" value="1"/>
</dbReference>
<keyword evidence="6" id="KW-0472">Membrane</keyword>
<feature type="signal peptide" evidence="7">
    <location>
        <begin position="1"/>
        <end position="31"/>
    </location>
</feature>
<evidence type="ECO:0000256" key="4">
    <source>
        <dbReference type="ARBA" id="ARBA00022729"/>
    </source>
</evidence>
<dbReference type="EMBL" id="JACEGQ020000016">
    <property type="protein sequence ID" value="KAH8485163.1"/>
    <property type="molecule type" value="Genomic_DNA"/>
</dbReference>
<evidence type="ECO:0000256" key="5">
    <source>
        <dbReference type="ARBA" id="ARBA00022737"/>
    </source>
</evidence>
<sequence>MTKPMGSERSVLLISRLFLLNFLLLWQPGTGITTFDESIEEVARNGTLPEYEVRALRLLSQNLQSSSTQLSLSSSTQLSPSSSTQLSLSFPICSDNQDAEIRCGSPDNTKNGSFRSVTGMSLQKLGKTVSIVTPYTFLFSVLNLQWSPLMKMRFDHIAHNSNLDNNQLSGGIPSTLGQLQHLKYLSSNSLTGSIPPSLTMLRNLRLLDLSSNDLDGTIPSNLTGLQSLRLLDLSQNKLTGPIPDSIRYCQNLTVFFAGRNFLSGSLNENLGTLSSLQLLSLYYNSLSGRIPKELGELSALQYLSLDDNDLHGELPKELGNLTKLRILFLTANNFNGTIPTTYAKLTNLEVFAVGGNNLSGPIPDYIRKWVNLTDLVLIGNNFSGNLSAETFNLTNLQTLWVSDVNNPGISFPEEVIPEPKYLSSAGNLNARGRLGDLVDPSLRTYDWDQAKIVLNLAMMCTDQSPSLRPTMSQVVAVLEGEKTLEHLSKEIAPST</sequence>
<proteinExistence type="predicted"/>
<evidence type="ECO:0000313" key="9">
    <source>
        <dbReference type="EMBL" id="KAH8485163.1"/>
    </source>
</evidence>
<dbReference type="Pfam" id="PF23598">
    <property type="entry name" value="LRR_14"/>
    <property type="match status" value="1"/>
</dbReference>